<dbReference type="InterPro" id="IPR017972">
    <property type="entry name" value="Cyt_P450_CS"/>
</dbReference>
<proteinExistence type="inferred from homology"/>
<dbReference type="RefSeq" id="WP_166047157.1">
    <property type="nucleotide sequence ID" value="NZ_JAAMPJ010000005.1"/>
</dbReference>
<gene>
    <name evidence="9" type="ORF">G7043_18970</name>
</gene>
<evidence type="ECO:0000256" key="6">
    <source>
        <dbReference type="ARBA" id="ARBA00023004"/>
    </source>
</evidence>
<keyword evidence="7 8" id="KW-0503">Monooxygenase</keyword>
<dbReference type="GO" id="GO:0016705">
    <property type="term" value="F:oxidoreductase activity, acting on paired donors, with incorporation or reduction of molecular oxygen"/>
    <property type="evidence" value="ECO:0007669"/>
    <property type="project" value="InterPro"/>
</dbReference>
<comment type="cofactor">
    <cofactor evidence="1">
        <name>heme</name>
        <dbReference type="ChEBI" id="CHEBI:30413"/>
    </cofactor>
</comment>
<keyword evidence="4 8" id="KW-0479">Metal-binding</keyword>
<evidence type="ECO:0000256" key="8">
    <source>
        <dbReference type="RuleBase" id="RU000461"/>
    </source>
</evidence>
<dbReference type="SUPFAM" id="SSF48264">
    <property type="entry name" value="Cytochrome P450"/>
    <property type="match status" value="1"/>
</dbReference>
<dbReference type="AlphaFoldDB" id="A0A7C9VYI8"/>
<evidence type="ECO:0000256" key="3">
    <source>
        <dbReference type="ARBA" id="ARBA00022617"/>
    </source>
</evidence>
<comment type="similarity">
    <text evidence="2 8">Belongs to the cytochrome P450 family.</text>
</comment>
<evidence type="ECO:0000256" key="5">
    <source>
        <dbReference type="ARBA" id="ARBA00023002"/>
    </source>
</evidence>
<keyword evidence="10" id="KW-1185">Reference proteome</keyword>
<keyword evidence="5 8" id="KW-0560">Oxidoreductase</keyword>
<dbReference type="PROSITE" id="PS00086">
    <property type="entry name" value="CYTOCHROME_P450"/>
    <property type="match status" value="1"/>
</dbReference>
<dbReference type="GO" id="GO:0016125">
    <property type="term" value="P:sterol metabolic process"/>
    <property type="evidence" value="ECO:0007669"/>
    <property type="project" value="TreeGrafter"/>
</dbReference>
<protein>
    <submittedName>
        <fullName evidence="9">Cytochrome P450</fullName>
    </submittedName>
</protein>
<dbReference type="Gene3D" id="1.10.630.10">
    <property type="entry name" value="Cytochrome P450"/>
    <property type="match status" value="1"/>
</dbReference>
<name>A0A7C9VYI8_9PSEU</name>
<dbReference type="GO" id="GO:0005506">
    <property type="term" value="F:iron ion binding"/>
    <property type="evidence" value="ECO:0007669"/>
    <property type="project" value="InterPro"/>
</dbReference>
<comment type="caution">
    <text evidence="9">The sequence shown here is derived from an EMBL/GenBank/DDBJ whole genome shotgun (WGS) entry which is preliminary data.</text>
</comment>
<evidence type="ECO:0000256" key="4">
    <source>
        <dbReference type="ARBA" id="ARBA00022723"/>
    </source>
</evidence>
<organism evidence="9 10">
    <name type="scientific">Lentzea alba</name>
    <dbReference type="NCBI Taxonomy" id="2714351"/>
    <lineage>
        <taxon>Bacteria</taxon>
        <taxon>Bacillati</taxon>
        <taxon>Actinomycetota</taxon>
        <taxon>Actinomycetes</taxon>
        <taxon>Pseudonocardiales</taxon>
        <taxon>Pseudonocardiaceae</taxon>
        <taxon>Lentzea</taxon>
    </lineage>
</organism>
<evidence type="ECO:0000256" key="7">
    <source>
        <dbReference type="ARBA" id="ARBA00023033"/>
    </source>
</evidence>
<dbReference type="InterPro" id="IPR001128">
    <property type="entry name" value="Cyt_P450"/>
</dbReference>
<evidence type="ECO:0000256" key="2">
    <source>
        <dbReference type="ARBA" id="ARBA00010617"/>
    </source>
</evidence>
<dbReference type="EMBL" id="JAAMPJ010000005">
    <property type="protein sequence ID" value="NGY61017.1"/>
    <property type="molecule type" value="Genomic_DNA"/>
</dbReference>
<dbReference type="GO" id="GO:0004497">
    <property type="term" value="F:monooxygenase activity"/>
    <property type="evidence" value="ECO:0007669"/>
    <property type="project" value="UniProtKB-KW"/>
</dbReference>
<keyword evidence="3 8" id="KW-0349">Heme</keyword>
<dbReference type="GO" id="GO:0020037">
    <property type="term" value="F:heme binding"/>
    <property type="evidence" value="ECO:0007669"/>
    <property type="project" value="InterPro"/>
</dbReference>
<dbReference type="Proteomes" id="UP000481360">
    <property type="component" value="Unassembled WGS sequence"/>
</dbReference>
<dbReference type="PRINTS" id="PR00385">
    <property type="entry name" value="P450"/>
</dbReference>
<evidence type="ECO:0000313" key="9">
    <source>
        <dbReference type="EMBL" id="NGY61017.1"/>
    </source>
</evidence>
<accession>A0A7C9VYI8</accession>
<keyword evidence="6 8" id="KW-0408">Iron</keyword>
<dbReference type="PANTHER" id="PTHR24286">
    <property type="entry name" value="CYTOCHROME P450 26"/>
    <property type="match status" value="1"/>
</dbReference>
<reference evidence="9 10" key="1">
    <citation type="submission" date="2020-03" db="EMBL/GenBank/DDBJ databases">
        <title>Isolation and identification of active actinomycetes.</title>
        <authorList>
            <person name="Sun X."/>
        </authorList>
    </citation>
    <scope>NUCLEOTIDE SEQUENCE [LARGE SCALE GENOMIC DNA]</scope>
    <source>
        <strain evidence="9 10">NEAU-D13</strain>
    </source>
</reference>
<sequence>MKLPFLGDTFDYLSSPVEWARHRYEQHGPVSVLPMFAVRRMAVVLGPDAVEEVLLDRDRALSSGEGWGKFVGPFFHRGLLLLDGDEHRHHRRIMQHAFLPARISAYLERMAPAITRELASWPDDGTFAISPAIQSMIFTMTSEVLTGSGLGTAADEVHRMFEACLQASYSPLRVPVPGLPWSRGLAARRRLEEIFGAWVAERRASDGPADNLLSMLCAAVTDDGEQFTTTDVVNHMILLLLAARDTSASALTSIIYHLAKHPEWQQRCREDSTALDLVRKESLRLMPPLPQLSRRVVKPTTVLGHPLDVGTYVMPVLQFNHHMPELWSRPSMFDPLRFAPDRAEDKVHRYAWVPFGGGVHHCIGMHFSTAVVNEVMRQLLERNEWSVELGYEVPWNRRGVPAPADGLPVRLTSRHRSHGIASAH</sequence>
<dbReference type="InterPro" id="IPR036396">
    <property type="entry name" value="Cyt_P450_sf"/>
</dbReference>
<dbReference type="Pfam" id="PF00067">
    <property type="entry name" value="p450"/>
    <property type="match status" value="1"/>
</dbReference>
<evidence type="ECO:0000313" key="10">
    <source>
        <dbReference type="Proteomes" id="UP000481360"/>
    </source>
</evidence>
<dbReference type="PANTHER" id="PTHR24286:SF24">
    <property type="entry name" value="LANOSTEROL 14-ALPHA DEMETHYLASE"/>
    <property type="match status" value="1"/>
</dbReference>
<evidence type="ECO:0000256" key="1">
    <source>
        <dbReference type="ARBA" id="ARBA00001971"/>
    </source>
</evidence>